<gene>
    <name evidence="2" type="primary">thpR</name>
    <name evidence="2" type="ORF">HHL21_10580</name>
</gene>
<dbReference type="Pfam" id="PF13563">
    <property type="entry name" value="2_5_RNA_ligase2"/>
    <property type="match status" value="1"/>
</dbReference>
<proteinExistence type="predicted"/>
<protein>
    <submittedName>
        <fullName evidence="2">RNA 2',3'-cyclic phosphodiesterase</fullName>
    </submittedName>
</protein>
<dbReference type="NCBIfam" id="TIGR02258">
    <property type="entry name" value="2_5_ligase"/>
    <property type="match status" value="1"/>
</dbReference>
<dbReference type="InterPro" id="IPR004175">
    <property type="entry name" value="RNA_CPDase"/>
</dbReference>
<evidence type="ECO:0000256" key="1">
    <source>
        <dbReference type="ARBA" id="ARBA00022801"/>
    </source>
</evidence>
<dbReference type="PANTHER" id="PTHR35561:SF1">
    <property type="entry name" value="RNA 2',3'-CYCLIC PHOSPHODIESTERASE"/>
    <property type="match status" value="1"/>
</dbReference>
<dbReference type="AlphaFoldDB" id="A0A848HJC5"/>
<keyword evidence="1" id="KW-0378">Hydrolase</keyword>
<organism evidence="2 3">
    <name type="scientific">Massilia polaris</name>
    <dbReference type="NCBI Taxonomy" id="2728846"/>
    <lineage>
        <taxon>Bacteria</taxon>
        <taxon>Pseudomonadati</taxon>
        <taxon>Pseudomonadota</taxon>
        <taxon>Betaproteobacteria</taxon>
        <taxon>Burkholderiales</taxon>
        <taxon>Oxalobacteraceae</taxon>
        <taxon>Telluria group</taxon>
        <taxon>Massilia</taxon>
    </lineage>
</organism>
<dbReference type="Proteomes" id="UP000583752">
    <property type="component" value="Unassembled WGS sequence"/>
</dbReference>
<dbReference type="SUPFAM" id="SSF55144">
    <property type="entry name" value="LigT-like"/>
    <property type="match status" value="1"/>
</dbReference>
<sequence length="168" mass="18872">MDGDAQSRLFIALWPDPQVRHVLRAWRDVWDWPRGATPVRNERLHMTLHFLGSVSQSRISELREALAVPFAPFELEFGEQKLWRHGVAVMEPSTAPAQLVQLHADLGDALTRLDMQVEERAFKPHVTLARRAANALAPEGGPALTWAVDGYALMESSPSGYTVIEHYP</sequence>
<dbReference type="GO" id="GO:0008664">
    <property type="term" value="F:RNA 2',3'-cyclic 3'-phosphodiesterase activity"/>
    <property type="evidence" value="ECO:0007669"/>
    <property type="project" value="InterPro"/>
</dbReference>
<name>A0A848HJC5_9BURK</name>
<comment type="caution">
    <text evidence="2">The sequence shown here is derived from an EMBL/GenBank/DDBJ whole genome shotgun (WGS) entry which is preliminary data.</text>
</comment>
<keyword evidence="3" id="KW-1185">Reference proteome</keyword>
<dbReference type="EMBL" id="JABBGG010000005">
    <property type="protein sequence ID" value="NML61515.1"/>
    <property type="molecule type" value="Genomic_DNA"/>
</dbReference>
<evidence type="ECO:0000313" key="2">
    <source>
        <dbReference type="EMBL" id="NML61515.1"/>
    </source>
</evidence>
<dbReference type="InterPro" id="IPR009097">
    <property type="entry name" value="Cyclic_Pdiesterase"/>
</dbReference>
<accession>A0A848HJC5</accession>
<dbReference type="GO" id="GO:0004113">
    <property type="term" value="F:2',3'-cyclic-nucleotide 3'-phosphodiesterase activity"/>
    <property type="evidence" value="ECO:0007669"/>
    <property type="project" value="InterPro"/>
</dbReference>
<reference evidence="2 3" key="1">
    <citation type="submission" date="2020-04" db="EMBL/GenBank/DDBJ databases">
        <title>Massilia sp. RP-1-19 isolated from soil.</title>
        <authorList>
            <person name="Dahal R.H."/>
        </authorList>
    </citation>
    <scope>NUCLEOTIDE SEQUENCE [LARGE SCALE GENOMIC DNA]</scope>
    <source>
        <strain evidence="2 3">RP-1-19</strain>
    </source>
</reference>
<evidence type="ECO:0000313" key="3">
    <source>
        <dbReference type="Proteomes" id="UP000583752"/>
    </source>
</evidence>
<dbReference type="PANTHER" id="PTHR35561">
    <property type="entry name" value="RNA 2',3'-CYCLIC PHOSPHODIESTERASE"/>
    <property type="match status" value="1"/>
</dbReference>
<dbReference type="Gene3D" id="3.90.1140.10">
    <property type="entry name" value="Cyclic phosphodiesterase"/>
    <property type="match status" value="1"/>
</dbReference>
<dbReference type="RefSeq" id="WP_169465504.1">
    <property type="nucleotide sequence ID" value="NZ_JABBGG010000005.1"/>
</dbReference>